<feature type="domain" description="PH" evidence="1">
    <location>
        <begin position="231"/>
        <end position="333"/>
    </location>
</feature>
<accession>A0A179G4L4</accession>
<keyword evidence="4" id="KW-1185">Reference proteome</keyword>
<gene>
    <name evidence="3" type="ORF">VFPPC_15094</name>
</gene>
<proteinExistence type="predicted"/>
<reference evidence="3 4" key="1">
    <citation type="journal article" date="2016" name="PLoS Pathog.">
        <title>Biosynthesis of antibiotic leucinostatins in bio-control fungus Purpureocillium lilacinum and their inhibition on phytophthora revealed by genome mining.</title>
        <authorList>
            <person name="Wang G."/>
            <person name="Liu Z."/>
            <person name="Lin R."/>
            <person name="Li E."/>
            <person name="Mao Z."/>
            <person name="Ling J."/>
            <person name="Yang Y."/>
            <person name="Yin W.B."/>
            <person name="Xie B."/>
        </authorList>
    </citation>
    <scope>NUCLEOTIDE SEQUENCE [LARGE SCALE GENOMIC DNA]</scope>
    <source>
        <strain evidence="3">170</strain>
    </source>
</reference>
<evidence type="ECO:0000313" key="3">
    <source>
        <dbReference type="EMBL" id="OAQ72273.1"/>
    </source>
</evidence>
<evidence type="ECO:0000313" key="4">
    <source>
        <dbReference type="Proteomes" id="UP000078397"/>
    </source>
</evidence>
<comment type="caution">
    <text evidence="3">The sequence shown here is derived from an EMBL/GenBank/DDBJ whole genome shotgun (WGS) entry which is preliminary data.</text>
</comment>
<dbReference type="Pfam" id="PF23076">
    <property type="entry name" value="PH_FT_C"/>
    <property type="match status" value="1"/>
</dbReference>
<sequence length="504" mass="58487">MDLAETDDVVLLKGCYLEAQRSDDIALKLEGLRIALNEPSHSCLSNTIKEIGRVARRLRELGDLAHVNRDRLLFVLDPLNLVLPCLSKTLRDIKVHYDDRSKSKQNRWRHMFHSMQREAGGLQLEAIFTIYHQFIIMLRDMIVRCPNFDVAKWETLKLQIHGLRNARGIGPPDAVQAGPLVHQGGFIPPLDPISHWAEHVFHPKYTPRVALRNVGQTESLGPHRELGHHNIPMHSKVLFRRSFDGDKISLLAFVSSQDERVYLLLRIFKDHQPWFSLRGVHELFIQRRRSSLELRRWSRTQGQSKIWATLCFNAWEDLVLMYCTFISLKAEAGAQDLTQCGPQELSLGGEHKLFQAYVHLTQSKNNQLIKKRCISDGGYDHSLIVYQDRATGAFRLHAAVWEGKLRQCPVWTAFGTTHTLLLKEQNHNVNTVTVNEQYMDPNWLTRVSSHKVRLKDLRLFVFCKRYREYRQRRGPAGEFQINFVSDRAVPNFEELFYPTQPMVY</sequence>
<dbReference type="OrthoDB" id="5345571at2759"/>
<organism evidence="3 4">
    <name type="scientific">Pochonia chlamydosporia 170</name>
    <dbReference type="NCBI Taxonomy" id="1380566"/>
    <lineage>
        <taxon>Eukaryota</taxon>
        <taxon>Fungi</taxon>
        <taxon>Dikarya</taxon>
        <taxon>Ascomycota</taxon>
        <taxon>Pezizomycotina</taxon>
        <taxon>Sordariomycetes</taxon>
        <taxon>Hypocreomycetidae</taxon>
        <taxon>Hypocreales</taxon>
        <taxon>Clavicipitaceae</taxon>
        <taxon>Pochonia</taxon>
    </lineage>
</organism>
<dbReference type="AlphaFoldDB" id="A0A179G4L4"/>
<dbReference type="KEGG" id="pchm:VFPPC_15094"/>
<dbReference type="EMBL" id="LSBJ02000001">
    <property type="protein sequence ID" value="OAQ72273.1"/>
    <property type="molecule type" value="Genomic_DNA"/>
</dbReference>
<protein>
    <submittedName>
        <fullName evidence="3">Uncharacterized protein</fullName>
    </submittedName>
</protein>
<dbReference type="InterPro" id="IPR057081">
    <property type="entry name" value="PH_N"/>
</dbReference>
<dbReference type="Pfam" id="PF23074">
    <property type="entry name" value="PH_FT_N"/>
    <property type="match status" value="1"/>
</dbReference>
<dbReference type="Proteomes" id="UP000078397">
    <property type="component" value="Unassembled WGS sequence"/>
</dbReference>
<dbReference type="RefSeq" id="XP_018148356.1">
    <property type="nucleotide sequence ID" value="XM_018292847.1"/>
</dbReference>
<dbReference type="InterPro" id="IPR057082">
    <property type="entry name" value="PH_C"/>
</dbReference>
<evidence type="ECO:0000259" key="2">
    <source>
        <dbReference type="Pfam" id="PF23076"/>
    </source>
</evidence>
<evidence type="ECO:0000259" key="1">
    <source>
        <dbReference type="Pfam" id="PF23074"/>
    </source>
</evidence>
<dbReference type="GeneID" id="28856841"/>
<feature type="domain" description="PH" evidence="2">
    <location>
        <begin position="372"/>
        <end position="498"/>
    </location>
</feature>
<name>A0A179G4L4_METCM</name>